<keyword evidence="1" id="KW-0813">Transport</keyword>
<dbReference type="RefSeq" id="WP_191391871.1">
    <property type="nucleotide sequence ID" value="NZ_JACSNR010000006.1"/>
</dbReference>
<dbReference type="PANTHER" id="PTHR42788">
    <property type="entry name" value="TAURINE IMPORT ATP-BINDING PROTEIN-RELATED"/>
    <property type="match status" value="1"/>
</dbReference>
<evidence type="ECO:0000256" key="2">
    <source>
        <dbReference type="ARBA" id="ARBA00022741"/>
    </source>
</evidence>
<feature type="domain" description="ABC transporter" evidence="4">
    <location>
        <begin position="9"/>
        <end position="239"/>
    </location>
</feature>
<dbReference type="CDD" id="cd03293">
    <property type="entry name" value="ABC_NrtD_SsuB_transporters"/>
    <property type="match status" value="1"/>
</dbReference>
<dbReference type="InterPro" id="IPR017871">
    <property type="entry name" value="ABC_transporter-like_CS"/>
</dbReference>
<sequence length="261" mass="29429">MSDERKTQVLVDGVRRTFQISGSELVVLDRIDLDIKEGEFISIVGASGCGKSTLLKLIVGLDHPTSGQIKVGERVVTEPSLDCGIIFQEARLYPWLTVWKNVEFGITRKLGAAERRELIQQHIDLVGLHGFENALPKQLSGGMQQRVSIARALVNRPDVLLLDEPFGALDALTRINMQREVLRIWEAEKKTMILVTHDIDEAIYLSDRIVVLSSRPGRVHDIINVDLPRPRERSGEEFIRIRTKIHEYFFQNAIGGSELAE</sequence>
<dbReference type="PROSITE" id="PS00211">
    <property type="entry name" value="ABC_TRANSPORTER_1"/>
    <property type="match status" value="1"/>
</dbReference>
<dbReference type="SMART" id="SM00382">
    <property type="entry name" value="AAA"/>
    <property type="match status" value="1"/>
</dbReference>
<keyword evidence="3 5" id="KW-0067">ATP-binding</keyword>
<dbReference type="GO" id="GO:0005524">
    <property type="term" value="F:ATP binding"/>
    <property type="evidence" value="ECO:0007669"/>
    <property type="project" value="UniProtKB-KW"/>
</dbReference>
<accession>A0ABS2GPS4</accession>
<protein>
    <submittedName>
        <fullName evidence="5">ABC transporter ATP-binding protein</fullName>
    </submittedName>
</protein>
<keyword evidence="2" id="KW-0547">Nucleotide-binding</keyword>
<evidence type="ECO:0000259" key="4">
    <source>
        <dbReference type="PROSITE" id="PS50893"/>
    </source>
</evidence>
<dbReference type="PROSITE" id="PS50893">
    <property type="entry name" value="ABC_TRANSPORTER_2"/>
    <property type="match status" value="1"/>
</dbReference>
<evidence type="ECO:0000313" key="5">
    <source>
        <dbReference type="EMBL" id="MBM6923480.1"/>
    </source>
</evidence>
<reference evidence="5 6" key="1">
    <citation type="journal article" date="2021" name="Sci. Rep.">
        <title>The distribution of antibiotic resistance genes in chicken gut microbiota commensals.</title>
        <authorList>
            <person name="Juricova H."/>
            <person name="Matiasovicova J."/>
            <person name="Kubasova T."/>
            <person name="Cejkova D."/>
            <person name="Rychlik I."/>
        </authorList>
    </citation>
    <scope>NUCLEOTIDE SEQUENCE [LARGE SCALE GENOMIC DNA]</scope>
    <source>
        <strain evidence="5 6">An564</strain>
    </source>
</reference>
<comment type="caution">
    <text evidence="5">The sequence shown here is derived from an EMBL/GenBank/DDBJ whole genome shotgun (WGS) entry which is preliminary data.</text>
</comment>
<evidence type="ECO:0000256" key="1">
    <source>
        <dbReference type="ARBA" id="ARBA00022448"/>
    </source>
</evidence>
<dbReference type="InterPro" id="IPR027417">
    <property type="entry name" value="P-loop_NTPase"/>
</dbReference>
<dbReference type="EMBL" id="JACSNR010000006">
    <property type="protein sequence ID" value="MBM6923480.1"/>
    <property type="molecule type" value="Genomic_DNA"/>
</dbReference>
<dbReference type="SUPFAM" id="SSF52540">
    <property type="entry name" value="P-loop containing nucleoside triphosphate hydrolases"/>
    <property type="match status" value="1"/>
</dbReference>
<dbReference type="PANTHER" id="PTHR42788:SF13">
    <property type="entry name" value="ALIPHATIC SULFONATES IMPORT ATP-BINDING PROTEIN SSUB"/>
    <property type="match status" value="1"/>
</dbReference>
<keyword evidence="6" id="KW-1185">Reference proteome</keyword>
<name>A0ABS2GPS4_9FIRM</name>
<dbReference type="Proteomes" id="UP000724149">
    <property type="component" value="Unassembled WGS sequence"/>
</dbReference>
<organism evidence="5 6">
    <name type="scientific">Hydrogenoanaerobacterium saccharovorans</name>
    <dbReference type="NCBI Taxonomy" id="474960"/>
    <lineage>
        <taxon>Bacteria</taxon>
        <taxon>Bacillati</taxon>
        <taxon>Bacillota</taxon>
        <taxon>Clostridia</taxon>
        <taxon>Eubacteriales</taxon>
        <taxon>Oscillospiraceae</taxon>
        <taxon>Hydrogenoanaerobacterium</taxon>
    </lineage>
</organism>
<dbReference type="Gene3D" id="3.40.50.300">
    <property type="entry name" value="P-loop containing nucleotide triphosphate hydrolases"/>
    <property type="match status" value="1"/>
</dbReference>
<dbReference type="InterPro" id="IPR050166">
    <property type="entry name" value="ABC_transporter_ATP-bind"/>
</dbReference>
<dbReference type="Pfam" id="PF00005">
    <property type="entry name" value="ABC_tran"/>
    <property type="match status" value="1"/>
</dbReference>
<proteinExistence type="predicted"/>
<gene>
    <name evidence="5" type="ORF">H9X81_07235</name>
</gene>
<evidence type="ECO:0000256" key="3">
    <source>
        <dbReference type="ARBA" id="ARBA00022840"/>
    </source>
</evidence>
<dbReference type="InterPro" id="IPR003593">
    <property type="entry name" value="AAA+_ATPase"/>
</dbReference>
<evidence type="ECO:0000313" key="6">
    <source>
        <dbReference type="Proteomes" id="UP000724149"/>
    </source>
</evidence>
<dbReference type="InterPro" id="IPR003439">
    <property type="entry name" value="ABC_transporter-like_ATP-bd"/>
</dbReference>